<accession>A0ABY2ZIE1</accession>
<dbReference type="PANTHER" id="PTHR31528">
    <property type="entry name" value="4-AMINO-5-HYDROXYMETHYL-2-METHYLPYRIMIDINE PHOSPHATE SYNTHASE THI11-RELATED"/>
    <property type="match status" value="1"/>
</dbReference>
<dbReference type="Gene3D" id="3.40.190.10">
    <property type="entry name" value="Periplasmic binding protein-like II"/>
    <property type="match status" value="2"/>
</dbReference>
<protein>
    <submittedName>
        <fullName evidence="3">Transporter substrate-binding domain-containing protein</fullName>
    </submittedName>
</protein>
<dbReference type="Proteomes" id="UP000316142">
    <property type="component" value="Unassembled WGS sequence"/>
</dbReference>
<proteinExistence type="predicted"/>
<gene>
    <name evidence="3" type="ORF">FJW00_01020</name>
</gene>
<evidence type="ECO:0000313" key="4">
    <source>
        <dbReference type="Proteomes" id="UP000316142"/>
    </source>
</evidence>
<dbReference type="Pfam" id="PF09084">
    <property type="entry name" value="NMT1"/>
    <property type="match status" value="1"/>
</dbReference>
<comment type="caution">
    <text evidence="3">The sequence shown here is derived from an EMBL/GenBank/DDBJ whole genome shotgun (WGS) entry which is preliminary data.</text>
</comment>
<feature type="chain" id="PRO_5045896199" evidence="1">
    <location>
        <begin position="22"/>
        <end position="311"/>
    </location>
</feature>
<dbReference type="RefSeq" id="WP_140922822.1">
    <property type="nucleotide sequence ID" value="NZ_CP122311.1"/>
</dbReference>
<dbReference type="PANTHER" id="PTHR31528:SF3">
    <property type="entry name" value="THIAMINE BIOSYNTHESIS PROTEIN HI_0357-RELATED"/>
    <property type="match status" value="1"/>
</dbReference>
<dbReference type="InterPro" id="IPR027939">
    <property type="entry name" value="NMT1/THI5"/>
</dbReference>
<dbReference type="SUPFAM" id="SSF53850">
    <property type="entry name" value="Periplasmic binding protein-like II"/>
    <property type="match status" value="1"/>
</dbReference>
<evidence type="ECO:0000256" key="1">
    <source>
        <dbReference type="SAM" id="SignalP"/>
    </source>
</evidence>
<organism evidence="3 4">
    <name type="scientific">Pantoea anthophila</name>
    <dbReference type="NCBI Taxonomy" id="470931"/>
    <lineage>
        <taxon>Bacteria</taxon>
        <taxon>Pseudomonadati</taxon>
        <taxon>Pseudomonadota</taxon>
        <taxon>Gammaproteobacteria</taxon>
        <taxon>Enterobacterales</taxon>
        <taxon>Erwiniaceae</taxon>
        <taxon>Pantoea</taxon>
    </lineage>
</organism>
<keyword evidence="1" id="KW-0732">Signal</keyword>
<evidence type="ECO:0000259" key="2">
    <source>
        <dbReference type="Pfam" id="PF09084"/>
    </source>
</evidence>
<sequence length="311" mass="34423">MTKIPLFTLLLGAAFATPLQAMEKLTLVLDWYINPDHAPIMVAQQTGAFAAEGLEVNIIPPSDPALPPRLVAAKQADLAITYQPQLHFFADQGLPLMRVGTLINTPLNTLITLDRSMKSPGTLKGKRIGYSVSGIEQATLATMLSHEGVKADQVTLINVNFQLTSALLTGKVDAVIGGYRNIEALEMKDQGKDPMVFNVEDYGVPAYDELIIVAHRDEAHSEKIRKFLRALKKGNATLQAQPEASWQQFALAHPELNTLLNHQSWMATLPLFAADPAKLDRARYQAYEQFLFDNQLIKRMTPVDRYATDSE</sequence>
<feature type="domain" description="SsuA/THI5-like" evidence="2">
    <location>
        <begin position="34"/>
        <end position="244"/>
    </location>
</feature>
<feature type="signal peptide" evidence="1">
    <location>
        <begin position="1"/>
        <end position="21"/>
    </location>
</feature>
<name>A0ABY2ZIE1_9GAMM</name>
<keyword evidence="4" id="KW-1185">Reference proteome</keyword>
<dbReference type="InterPro" id="IPR015168">
    <property type="entry name" value="SsuA/THI5"/>
</dbReference>
<reference evidence="3 4" key="1">
    <citation type="submission" date="2019-06" db="EMBL/GenBank/DDBJ databases">
        <title>Taxogenomics and systematics of the genus Pantoea.</title>
        <authorList>
            <person name="Tambong J.T."/>
        </authorList>
    </citation>
    <scope>NUCLEOTIDE SEQUENCE [LARGE SCALE GENOMIC DNA]</scope>
    <source>
        <strain evidence="3 4">LMG 2558</strain>
    </source>
</reference>
<evidence type="ECO:0000313" key="3">
    <source>
        <dbReference type="EMBL" id="TPV33657.1"/>
    </source>
</evidence>
<dbReference type="EMBL" id="VHIZ01000009">
    <property type="protein sequence ID" value="TPV33657.1"/>
    <property type="molecule type" value="Genomic_DNA"/>
</dbReference>